<evidence type="ECO:0000313" key="2">
    <source>
        <dbReference type="EMBL" id="GAA0698513.1"/>
    </source>
</evidence>
<evidence type="ECO:0000259" key="1">
    <source>
        <dbReference type="PROSITE" id="PS51833"/>
    </source>
</evidence>
<dbReference type="InterPro" id="IPR013976">
    <property type="entry name" value="HDOD"/>
</dbReference>
<dbReference type="SUPFAM" id="SSF109604">
    <property type="entry name" value="HD-domain/PDEase-like"/>
    <property type="match status" value="1"/>
</dbReference>
<dbReference type="PANTHER" id="PTHR33525">
    <property type="match status" value="1"/>
</dbReference>
<dbReference type="Proteomes" id="UP001499915">
    <property type="component" value="Unassembled WGS sequence"/>
</dbReference>
<proteinExistence type="predicted"/>
<dbReference type="Pfam" id="PF08668">
    <property type="entry name" value="HDOD"/>
    <property type="match status" value="1"/>
</dbReference>
<dbReference type="PANTHER" id="PTHR33525:SF6">
    <property type="entry name" value="HDOD DOMAIN-CONTAINING PROTEIN"/>
    <property type="match status" value="1"/>
</dbReference>
<dbReference type="PROSITE" id="PS51833">
    <property type="entry name" value="HDOD"/>
    <property type="match status" value="1"/>
</dbReference>
<accession>A0ABN1I8Z9</accession>
<gene>
    <name evidence="2" type="ORF">GCM10009104_28850</name>
</gene>
<protein>
    <submittedName>
        <fullName evidence="2">HDOD domain-containing protein</fullName>
    </submittedName>
</protein>
<feature type="domain" description="HDOD" evidence="1">
    <location>
        <begin position="1"/>
        <end position="185"/>
    </location>
</feature>
<keyword evidence="3" id="KW-1185">Reference proteome</keyword>
<sequence length="257" mass="29500">MQLAQQCRQEDPDIACIAELIMRDVAIYSAILKEINSPYYGLSSHITSIPHAIGLLGIERIFNQVRLIILRNTLSKTGRMERFWDTAQDVSRLSTVLVDKLGVNINRDVLYTLGMLHDCGLPLMVQAFDDYRDFLKGIQGYDCSALQQQEAQRFGFSHYQIGARMAERWHLPESIAECIRLQPELIDVLEDRVEADEQSRHLLAVLTLAQDISAEYRYYWRINPNDTNPRVEAALSFLAVPEYDYLSLKETLIETMA</sequence>
<organism evidence="2 3">
    <name type="scientific">Marinobacterium maritimum</name>
    <dbReference type="NCBI Taxonomy" id="500162"/>
    <lineage>
        <taxon>Bacteria</taxon>
        <taxon>Pseudomonadati</taxon>
        <taxon>Pseudomonadota</taxon>
        <taxon>Gammaproteobacteria</taxon>
        <taxon>Oceanospirillales</taxon>
        <taxon>Oceanospirillaceae</taxon>
        <taxon>Marinobacterium</taxon>
    </lineage>
</organism>
<dbReference type="InterPro" id="IPR052340">
    <property type="entry name" value="RNase_Y/CdgJ"/>
</dbReference>
<name>A0ABN1I8Z9_9GAMM</name>
<dbReference type="EMBL" id="BAAAET010000003">
    <property type="protein sequence ID" value="GAA0698513.1"/>
    <property type="molecule type" value="Genomic_DNA"/>
</dbReference>
<reference evidence="2 3" key="1">
    <citation type="journal article" date="2019" name="Int. J. Syst. Evol. Microbiol.">
        <title>The Global Catalogue of Microorganisms (GCM) 10K type strain sequencing project: providing services to taxonomists for standard genome sequencing and annotation.</title>
        <authorList>
            <consortium name="The Broad Institute Genomics Platform"/>
            <consortium name="The Broad Institute Genome Sequencing Center for Infectious Disease"/>
            <person name="Wu L."/>
            <person name="Ma J."/>
        </authorList>
    </citation>
    <scope>NUCLEOTIDE SEQUENCE [LARGE SCALE GENOMIC DNA]</scope>
    <source>
        <strain evidence="2 3">JCM 15134</strain>
    </source>
</reference>
<evidence type="ECO:0000313" key="3">
    <source>
        <dbReference type="Proteomes" id="UP001499915"/>
    </source>
</evidence>
<dbReference type="Gene3D" id="1.10.3210.10">
    <property type="entry name" value="Hypothetical protein af1432"/>
    <property type="match status" value="1"/>
</dbReference>
<comment type="caution">
    <text evidence="2">The sequence shown here is derived from an EMBL/GenBank/DDBJ whole genome shotgun (WGS) entry which is preliminary data.</text>
</comment>